<keyword evidence="15" id="KW-1185">Reference proteome</keyword>
<dbReference type="GO" id="GO:0016297">
    <property type="term" value="F:fatty acyl-[ACP] hydrolase activity"/>
    <property type="evidence" value="ECO:0007669"/>
    <property type="project" value="InterPro"/>
</dbReference>
<keyword evidence="4 11" id="KW-0150">Chloroplast</keyword>
<dbReference type="EMBL" id="CM007390">
    <property type="protein sequence ID" value="ONK56191.1"/>
    <property type="molecule type" value="Genomic_DNA"/>
</dbReference>
<evidence type="ECO:0000256" key="7">
    <source>
        <dbReference type="ARBA" id="ARBA00022832"/>
    </source>
</evidence>
<evidence type="ECO:0000256" key="5">
    <source>
        <dbReference type="ARBA" id="ARBA00022640"/>
    </source>
</evidence>
<dbReference type="Gene3D" id="3.10.129.10">
    <property type="entry name" value="Hotdog Thioesterase"/>
    <property type="match status" value="1"/>
</dbReference>
<feature type="domain" description="Acyl-ACP thioesterase N-terminal hotdog" evidence="12">
    <location>
        <begin position="1"/>
        <end position="84"/>
    </location>
</feature>
<dbReference type="Proteomes" id="UP000243459">
    <property type="component" value="Chromosome 10"/>
</dbReference>
<evidence type="ECO:0000256" key="2">
    <source>
        <dbReference type="ARBA" id="ARBA00006500"/>
    </source>
</evidence>
<name>A0A5P1E0T2_ASPOF</name>
<evidence type="ECO:0000313" key="14">
    <source>
        <dbReference type="EMBL" id="ONK56191.1"/>
    </source>
</evidence>
<keyword evidence="7 11" id="KW-0276">Fatty acid metabolism</keyword>
<evidence type="ECO:0000313" key="15">
    <source>
        <dbReference type="Proteomes" id="UP000243459"/>
    </source>
</evidence>
<evidence type="ECO:0000256" key="3">
    <source>
        <dbReference type="ARBA" id="ARBA00022516"/>
    </source>
</evidence>
<dbReference type="SUPFAM" id="SSF54637">
    <property type="entry name" value="Thioesterase/thiol ester dehydrase-isomerase"/>
    <property type="match status" value="2"/>
</dbReference>
<evidence type="ECO:0000256" key="4">
    <source>
        <dbReference type="ARBA" id="ARBA00022528"/>
    </source>
</evidence>
<evidence type="ECO:0000256" key="10">
    <source>
        <dbReference type="ARBA" id="ARBA00023160"/>
    </source>
</evidence>
<evidence type="ECO:0000256" key="11">
    <source>
        <dbReference type="RuleBase" id="RU363096"/>
    </source>
</evidence>
<dbReference type="CDD" id="cd00586">
    <property type="entry name" value="4HBT"/>
    <property type="match status" value="1"/>
</dbReference>
<keyword evidence="3 11" id="KW-0444">Lipid biosynthesis</keyword>
<evidence type="ECO:0000256" key="1">
    <source>
        <dbReference type="ARBA" id="ARBA00004229"/>
    </source>
</evidence>
<keyword evidence="6 11" id="KW-0378">Hydrolase</keyword>
<sequence length="236" mass="27614">MRKLGLIWVTSRMHIEMYKYPAWGDVVEIETWCQGEGKIGIRRDWILKDLATGSVIGRATSKFVMMNQDTRKLQRVTDEVREEYLVFCPRTPRFAFTEEDDNSLKKIPKLQDPAQHSRFGLAPRRTDLDMNQHVNHVTYIEWVLESVPQDIIGTYELQTITLDYKKECQHDDVVDSLTSLQLLDDEKELLPRDGSKGSAIRKQEDQDGRRFLHFLRSSNNGVEINRGCTEWRKLSR</sequence>
<comment type="function">
    <text evidence="11">Plays an essential role in chain termination during de novo fatty acid synthesis.</text>
</comment>
<dbReference type="InterPro" id="IPR049427">
    <property type="entry name" value="Acyl-ACP_TE_C"/>
</dbReference>
<dbReference type="Pfam" id="PF20791">
    <property type="entry name" value="Acyl-ACP_TE_C"/>
    <property type="match status" value="1"/>
</dbReference>
<reference evidence="15" key="1">
    <citation type="journal article" date="2017" name="Nat. Commun.">
        <title>The asparagus genome sheds light on the origin and evolution of a young Y chromosome.</title>
        <authorList>
            <person name="Harkess A."/>
            <person name="Zhou J."/>
            <person name="Xu C."/>
            <person name="Bowers J.E."/>
            <person name="Van der Hulst R."/>
            <person name="Ayyampalayam S."/>
            <person name="Mercati F."/>
            <person name="Riccardi P."/>
            <person name="McKain M.R."/>
            <person name="Kakrana A."/>
            <person name="Tang H."/>
            <person name="Ray J."/>
            <person name="Groenendijk J."/>
            <person name="Arikit S."/>
            <person name="Mathioni S.M."/>
            <person name="Nakano M."/>
            <person name="Shan H."/>
            <person name="Telgmann-Rauber A."/>
            <person name="Kanno A."/>
            <person name="Yue Z."/>
            <person name="Chen H."/>
            <person name="Li W."/>
            <person name="Chen Y."/>
            <person name="Xu X."/>
            <person name="Zhang Y."/>
            <person name="Luo S."/>
            <person name="Chen H."/>
            <person name="Gao J."/>
            <person name="Mao Z."/>
            <person name="Pires J.C."/>
            <person name="Luo M."/>
            <person name="Kudrna D."/>
            <person name="Wing R.A."/>
            <person name="Meyers B.C."/>
            <person name="Yi K."/>
            <person name="Kong H."/>
            <person name="Lavrijsen P."/>
            <person name="Sunseri F."/>
            <person name="Falavigna A."/>
            <person name="Ye Y."/>
            <person name="Leebens-Mack J.H."/>
            <person name="Chen G."/>
        </authorList>
    </citation>
    <scope>NUCLEOTIDE SEQUENCE [LARGE SCALE GENOMIC DNA]</scope>
    <source>
        <strain evidence="15">cv. DH0086</strain>
    </source>
</reference>
<comment type="subcellular location">
    <subcellularLocation>
        <location evidence="1 11">Plastid</location>
        <location evidence="1 11">Chloroplast</location>
    </subcellularLocation>
</comment>
<dbReference type="GO" id="GO:0009507">
    <property type="term" value="C:chloroplast"/>
    <property type="evidence" value="ECO:0007669"/>
    <property type="project" value="UniProtKB-SubCell"/>
</dbReference>
<dbReference type="PANTHER" id="PTHR31727">
    <property type="entry name" value="OLEOYL-ACYL CARRIER PROTEIN THIOESTERASE 1, CHLOROPLASTIC"/>
    <property type="match status" value="1"/>
</dbReference>
<keyword evidence="9 11" id="KW-0443">Lipid metabolism</keyword>
<dbReference type="EC" id="3.1.2.-" evidence="11"/>
<dbReference type="AlphaFoldDB" id="A0A5P1E0T2"/>
<evidence type="ECO:0000259" key="13">
    <source>
        <dbReference type="Pfam" id="PF20791"/>
    </source>
</evidence>
<organism evidence="14 15">
    <name type="scientific">Asparagus officinalis</name>
    <name type="common">Garden asparagus</name>
    <dbReference type="NCBI Taxonomy" id="4686"/>
    <lineage>
        <taxon>Eukaryota</taxon>
        <taxon>Viridiplantae</taxon>
        <taxon>Streptophyta</taxon>
        <taxon>Embryophyta</taxon>
        <taxon>Tracheophyta</taxon>
        <taxon>Spermatophyta</taxon>
        <taxon>Magnoliopsida</taxon>
        <taxon>Liliopsida</taxon>
        <taxon>Asparagales</taxon>
        <taxon>Asparagaceae</taxon>
        <taxon>Asparagoideae</taxon>
        <taxon>Asparagus</taxon>
    </lineage>
</organism>
<feature type="domain" description="Acyl-ACP thioesterase-like C-terminal" evidence="13">
    <location>
        <begin position="114"/>
        <end position="233"/>
    </location>
</feature>
<evidence type="ECO:0000259" key="12">
    <source>
        <dbReference type="Pfam" id="PF01643"/>
    </source>
</evidence>
<accession>A0A5P1E0T2</accession>
<evidence type="ECO:0000256" key="6">
    <source>
        <dbReference type="ARBA" id="ARBA00022801"/>
    </source>
</evidence>
<keyword evidence="8" id="KW-0809">Transit peptide</keyword>
<dbReference type="Pfam" id="PF01643">
    <property type="entry name" value="Acyl-ACP_TE"/>
    <property type="match status" value="1"/>
</dbReference>
<dbReference type="GO" id="GO:0000036">
    <property type="term" value="F:acyl carrier activity"/>
    <property type="evidence" value="ECO:0007669"/>
    <property type="project" value="TreeGrafter"/>
</dbReference>
<proteinExistence type="inferred from homology"/>
<dbReference type="InterPro" id="IPR002864">
    <property type="entry name" value="Acyl-ACP_thioesterase_NHD"/>
</dbReference>
<dbReference type="Gramene" id="ONK56191">
    <property type="protein sequence ID" value="ONK56191"/>
    <property type="gene ID" value="A4U43_C10F5070"/>
</dbReference>
<keyword evidence="10 11" id="KW-0275">Fatty acid biosynthesis</keyword>
<dbReference type="OMA" id="YGSKWVM"/>
<protein>
    <recommendedName>
        <fullName evidence="11">Acyl-[acyl-carrier-protein] hydrolase</fullName>
        <ecNumber evidence="11">3.1.2.-</ecNumber>
    </recommendedName>
</protein>
<dbReference type="OrthoDB" id="618395at2759"/>
<dbReference type="PANTHER" id="PTHR31727:SF6">
    <property type="entry name" value="OLEOYL-ACYL CARRIER PROTEIN THIOESTERASE 1, CHLOROPLASTIC"/>
    <property type="match status" value="1"/>
</dbReference>
<dbReference type="InterPro" id="IPR029069">
    <property type="entry name" value="HotDog_dom_sf"/>
</dbReference>
<gene>
    <name evidence="14" type="ORF">A4U43_C10F5070</name>
</gene>
<evidence type="ECO:0000256" key="8">
    <source>
        <dbReference type="ARBA" id="ARBA00022946"/>
    </source>
</evidence>
<comment type="similarity">
    <text evidence="2 11">Belongs to the acyl-ACP thioesterase family.</text>
</comment>
<dbReference type="InterPro" id="IPR045023">
    <property type="entry name" value="FATA/B"/>
</dbReference>
<keyword evidence="5 11" id="KW-0934">Plastid</keyword>
<evidence type="ECO:0000256" key="9">
    <source>
        <dbReference type="ARBA" id="ARBA00023098"/>
    </source>
</evidence>